<dbReference type="Proteomes" id="UP000823890">
    <property type="component" value="Unassembled WGS sequence"/>
</dbReference>
<reference evidence="1" key="1">
    <citation type="journal article" date="2021" name="PeerJ">
        <title>Extensive microbial diversity within the chicken gut microbiome revealed by metagenomics and culture.</title>
        <authorList>
            <person name="Gilroy R."/>
            <person name="Ravi A."/>
            <person name="Getino M."/>
            <person name="Pursley I."/>
            <person name="Horton D.L."/>
            <person name="Alikhan N.F."/>
            <person name="Baker D."/>
            <person name="Gharbi K."/>
            <person name="Hall N."/>
            <person name="Watson M."/>
            <person name="Adriaenssens E.M."/>
            <person name="Foster-Nyarko E."/>
            <person name="Jarju S."/>
            <person name="Secka A."/>
            <person name="Antonio M."/>
            <person name="Oren A."/>
            <person name="Chaudhuri R.R."/>
            <person name="La Ragione R."/>
            <person name="Hildebrand F."/>
            <person name="Pallen M.J."/>
        </authorList>
    </citation>
    <scope>NUCLEOTIDE SEQUENCE</scope>
    <source>
        <strain evidence="1">ChiW19-954</strain>
    </source>
</reference>
<evidence type="ECO:0008006" key="3">
    <source>
        <dbReference type="Google" id="ProtNLM"/>
    </source>
</evidence>
<proteinExistence type="predicted"/>
<sequence length="151" mass="17312">MCKYVPNYRINLVDVGNISDLGMFHTDLQQILGVLKYRQDKKELKDYIYENRDYFAGVDVETYQALRAFLHSENMLKDFAVSGKEERIDMCQALEELYQDGVREGREEGVSLIVLNMLKSGMSVSDIKKYTGVGESMIAQVQKSMGILIHK</sequence>
<evidence type="ECO:0000313" key="1">
    <source>
        <dbReference type="EMBL" id="HJC34973.1"/>
    </source>
</evidence>
<organism evidence="1 2">
    <name type="scientific">Candidatus Mediterraneibacter faecipullorum</name>
    <dbReference type="NCBI Taxonomy" id="2838670"/>
    <lineage>
        <taxon>Bacteria</taxon>
        <taxon>Bacillati</taxon>
        <taxon>Bacillota</taxon>
        <taxon>Clostridia</taxon>
        <taxon>Lachnospirales</taxon>
        <taxon>Lachnospiraceae</taxon>
        <taxon>Mediterraneibacter</taxon>
    </lineage>
</organism>
<comment type="caution">
    <text evidence="1">The sequence shown here is derived from an EMBL/GenBank/DDBJ whole genome shotgun (WGS) entry which is preliminary data.</text>
</comment>
<protein>
    <recommendedName>
        <fullName evidence="3">Transposase</fullName>
    </recommendedName>
</protein>
<evidence type="ECO:0000313" key="2">
    <source>
        <dbReference type="Proteomes" id="UP000823890"/>
    </source>
</evidence>
<name>A0A9D2NPC6_9FIRM</name>
<dbReference type="EMBL" id="DWWO01000126">
    <property type="protein sequence ID" value="HJC34973.1"/>
    <property type="molecule type" value="Genomic_DNA"/>
</dbReference>
<reference evidence="1" key="2">
    <citation type="submission" date="2021-04" db="EMBL/GenBank/DDBJ databases">
        <authorList>
            <person name="Gilroy R."/>
        </authorList>
    </citation>
    <scope>NUCLEOTIDE SEQUENCE</scope>
    <source>
        <strain evidence="1">ChiW19-954</strain>
    </source>
</reference>
<gene>
    <name evidence="1" type="ORF">H9758_10360</name>
</gene>
<accession>A0A9D2NPC6</accession>
<dbReference type="AlphaFoldDB" id="A0A9D2NPC6"/>